<keyword evidence="2" id="KW-1185">Reference proteome</keyword>
<reference evidence="1" key="1">
    <citation type="submission" date="2023-10" db="EMBL/GenBank/DDBJ databases">
        <authorList>
            <person name="Rodriguez Cubillos JULIANA M."/>
            <person name="De Vega J."/>
        </authorList>
    </citation>
    <scope>NUCLEOTIDE SEQUENCE</scope>
</reference>
<accession>A0ACB0K4K1</accession>
<sequence>MMVDARDYIQGCLMCAKFGTALRSKSRARATVSEPMELLGLDSVGPFPEFPGVSKKWILVAVDYFSRYAWAEATDRNDSETVIKFLKERIFEKFGVPVGFYVDPGPHLGRKTRKFAESYGTIWCNSPVAAKRAVGMVEKTIDILQRVMKKTIGNPREWSNNIEKATLVINKREIPHPMYSPSQILLGFNPARPLGGNSPS</sequence>
<gene>
    <name evidence="1" type="ORF">MILVUS5_LOCUS19438</name>
</gene>
<proteinExistence type="predicted"/>
<dbReference type="EMBL" id="CASHSV030000186">
    <property type="protein sequence ID" value="CAJ2651875.1"/>
    <property type="molecule type" value="Genomic_DNA"/>
</dbReference>
<organism evidence="1 2">
    <name type="scientific">Trifolium pratense</name>
    <name type="common">Red clover</name>
    <dbReference type="NCBI Taxonomy" id="57577"/>
    <lineage>
        <taxon>Eukaryota</taxon>
        <taxon>Viridiplantae</taxon>
        <taxon>Streptophyta</taxon>
        <taxon>Embryophyta</taxon>
        <taxon>Tracheophyta</taxon>
        <taxon>Spermatophyta</taxon>
        <taxon>Magnoliopsida</taxon>
        <taxon>eudicotyledons</taxon>
        <taxon>Gunneridae</taxon>
        <taxon>Pentapetalae</taxon>
        <taxon>rosids</taxon>
        <taxon>fabids</taxon>
        <taxon>Fabales</taxon>
        <taxon>Fabaceae</taxon>
        <taxon>Papilionoideae</taxon>
        <taxon>50 kb inversion clade</taxon>
        <taxon>NPAAA clade</taxon>
        <taxon>Hologalegina</taxon>
        <taxon>IRL clade</taxon>
        <taxon>Trifolieae</taxon>
        <taxon>Trifolium</taxon>
    </lineage>
</organism>
<evidence type="ECO:0000313" key="2">
    <source>
        <dbReference type="Proteomes" id="UP001177021"/>
    </source>
</evidence>
<name>A0ACB0K4K1_TRIPR</name>
<protein>
    <submittedName>
        <fullName evidence="1">Uncharacterized protein</fullName>
    </submittedName>
</protein>
<comment type="caution">
    <text evidence="1">The sequence shown here is derived from an EMBL/GenBank/DDBJ whole genome shotgun (WGS) entry which is preliminary data.</text>
</comment>
<evidence type="ECO:0000313" key="1">
    <source>
        <dbReference type="EMBL" id="CAJ2651875.1"/>
    </source>
</evidence>
<dbReference type="Proteomes" id="UP001177021">
    <property type="component" value="Unassembled WGS sequence"/>
</dbReference>